<dbReference type="Pfam" id="PF03061">
    <property type="entry name" value="4HBT"/>
    <property type="match status" value="1"/>
</dbReference>
<dbReference type="InterPro" id="IPR029069">
    <property type="entry name" value="HotDog_dom_sf"/>
</dbReference>
<gene>
    <name evidence="3" type="ORF">D3272_24710</name>
</gene>
<dbReference type="Gene3D" id="3.10.129.10">
    <property type="entry name" value="Hotdog Thioesterase"/>
    <property type="match status" value="1"/>
</dbReference>
<dbReference type="OrthoDB" id="32575at2"/>
<accession>A0A4Q2R5C6</accession>
<dbReference type="NCBIfam" id="TIGR00369">
    <property type="entry name" value="unchar_dom_1"/>
    <property type="match status" value="1"/>
</dbReference>
<feature type="domain" description="Thioesterase" evidence="2">
    <location>
        <begin position="53"/>
        <end position="126"/>
    </location>
</feature>
<proteinExistence type="predicted"/>
<dbReference type="GO" id="GO:0016289">
    <property type="term" value="F:acyl-CoA hydrolase activity"/>
    <property type="evidence" value="ECO:0007669"/>
    <property type="project" value="UniProtKB-ARBA"/>
</dbReference>
<comment type="caution">
    <text evidence="3">The sequence shown here is derived from an EMBL/GenBank/DDBJ whole genome shotgun (WGS) entry which is preliminary data.</text>
</comment>
<dbReference type="EMBL" id="QYBC01000030">
    <property type="protein sequence ID" value="RYB01735.1"/>
    <property type="molecule type" value="Genomic_DNA"/>
</dbReference>
<protein>
    <submittedName>
        <fullName evidence="3">PaaI family thioesterase</fullName>
    </submittedName>
</protein>
<evidence type="ECO:0000256" key="1">
    <source>
        <dbReference type="ARBA" id="ARBA00022801"/>
    </source>
</evidence>
<dbReference type="RefSeq" id="WP_129221904.1">
    <property type="nucleotide sequence ID" value="NZ_QYBC01000030.1"/>
</dbReference>
<dbReference type="InterPro" id="IPR003736">
    <property type="entry name" value="PAAI_dom"/>
</dbReference>
<organism evidence="3 4">
    <name type="scientific">Lichenibacterium ramalinae</name>
    <dbReference type="NCBI Taxonomy" id="2316527"/>
    <lineage>
        <taxon>Bacteria</taxon>
        <taxon>Pseudomonadati</taxon>
        <taxon>Pseudomonadota</taxon>
        <taxon>Alphaproteobacteria</taxon>
        <taxon>Hyphomicrobiales</taxon>
        <taxon>Lichenihabitantaceae</taxon>
        <taxon>Lichenibacterium</taxon>
    </lineage>
</organism>
<dbReference type="Proteomes" id="UP000289411">
    <property type="component" value="Unassembled WGS sequence"/>
</dbReference>
<reference evidence="3 4" key="2">
    <citation type="submission" date="2019-02" db="EMBL/GenBank/DDBJ databases">
        <title>'Lichenibacterium ramalinii' gen. nov. sp. nov., 'Lichenibacterium minor' gen. nov. sp. nov.</title>
        <authorList>
            <person name="Pankratov T."/>
        </authorList>
    </citation>
    <scope>NUCLEOTIDE SEQUENCE [LARGE SCALE GENOMIC DNA]</scope>
    <source>
        <strain evidence="3 4">RmlP001</strain>
    </source>
</reference>
<dbReference type="SUPFAM" id="SSF54637">
    <property type="entry name" value="Thioesterase/thiol ester dehydrase-isomerase"/>
    <property type="match status" value="1"/>
</dbReference>
<keyword evidence="4" id="KW-1185">Reference proteome</keyword>
<evidence type="ECO:0000259" key="2">
    <source>
        <dbReference type="Pfam" id="PF03061"/>
    </source>
</evidence>
<dbReference type="AlphaFoldDB" id="A0A4Q2R5C6"/>
<name>A0A4Q2R5C6_9HYPH</name>
<dbReference type="InterPro" id="IPR006683">
    <property type="entry name" value="Thioestr_dom"/>
</dbReference>
<reference evidence="3 4" key="1">
    <citation type="submission" date="2018-09" db="EMBL/GenBank/DDBJ databases">
        <authorList>
            <person name="Grouzdev D.S."/>
            <person name="Krutkina M.S."/>
        </authorList>
    </citation>
    <scope>NUCLEOTIDE SEQUENCE [LARGE SCALE GENOMIC DNA]</scope>
    <source>
        <strain evidence="3 4">RmlP001</strain>
    </source>
</reference>
<sequence length="166" mass="16986">MTGRDPAPPDGFVALPVVEARALGFDPIAFHARRIGDALALGFRVGPQHCNPGGRCHGGVLATFCDIQLAFAVMFDTPALATTILPTVNLSIDYLAAVLPGAWVQGIGGTVSVTRNLAVAQCVATADGVPAVRTSGIYKVGGARVTGIDTGAWLRAHVGKVDVGQA</sequence>
<dbReference type="CDD" id="cd03443">
    <property type="entry name" value="PaaI_thioesterase"/>
    <property type="match status" value="1"/>
</dbReference>
<evidence type="ECO:0000313" key="3">
    <source>
        <dbReference type="EMBL" id="RYB01735.1"/>
    </source>
</evidence>
<keyword evidence="1" id="KW-0378">Hydrolase</keyword>
<evidence type="ECO:0000313" key="4">
    <source>
        <dbReference type="Proteomes" id="UP000289411"/>
    </source>
</evidence>